<dbReference type="InterPro" id="IPR001087">
    <property type="entry name" value="GDSL"/>
</dbReference>
<name>A0A8H3EH74_9LECA</name>
<feature type="compositionally biased region" description="Polar residues" evidence="2">
    <location>
        <begin position="137"/>
        <end position="161"/>
    </location>
</feature>
<comment type="caution">
    <text evidence="4">The sequence shown here is derived from an EMBL/GenBank/DDBJ whole genome shotgun (WGS) entry which is preliminary data.</text>
</comment>
<keyword evidence="5" id="KW-1185">Reference proteome</keyword>
<dbReference type="EMBL" id="CAJPDR010000012">
    <property type="protein sequence ID" value="CAF9905565.1"/>
    <property type="molecule type" value="Genomic_DNA"/>
</dbReference>
<proteinExistence type="predicted"/>
<evidence type="ECO:0000313" key="5">
    <source>
        <dbReference type="Proteomes" id="UP000664203"/>
    </source>
</evidence>
<evidence type="ECO:0000256" key="2">
    <source>
        <dbReference type="SAM" id="MobiDB-lite"/>
    </source>
</evidence>
<dbReference type="AlphaFoldDB" id="A0A8H3EH74"/>
<keyword evidence="3" id="KW-0732">Signal</keyword>
<feature type="signal peptide" evidence="3">
    <location>
        <begin position="1"/>
        <end position="19"/>
    </location>
</feature>
<reference evidence="4" key="1">
    <citation type="submission" date="2021-03" db="EMBL/GenBank/DDBJ databases">
        <authorList>
            <person name="Tagirdzhanova G."/>
        </authorList>
    </citation>
    <scope>NUCLEOTIDE SEQUENCE</scope>
</reference>
<accession>A0A8H3EH74</accession>
<feature type="region of interest" description="Disordered" evidence="2">
    <location>
        <begin position="97"/>
        <end position="161"/>
    </location>
</feature>
<sequence length="574" mass="60973">MHASAVCCLLSCLASSALAVRHPLHKHRHEKGKRTEVLVVEEDTIVEDIDVTIFLPGPPPEDYQQHQENWKNEHTDKEYPLATYTLLDGSVTVITGPKPTHSDFGRDAGKGKLYTPPSNPKSTGVKNGAGKALSSHPIATSSVVGNAGSDSGSRFLSSGANSGSATISAGSSVSLKNPNPGFAASLMVNYTTTASPAAISPTMTTTPSSVVLAKESPASTAASSAVAPSHSGAYPFSALVAFGDNLSDNGNGSYAHNVAANTPTDVVDGNKIYGAGTWTNGPIAVSYLTDLLGVPMNQNFAFGHAWGGSHFGATIDDTMQQSNFSASLEDGPWFNNGQFSEPCWGAPSAKVQINDYIQSGVNKDALHFLWIGANDMDAAYKGTLGIDTPTLNDEFAANISTKVPDLVSTLLAAGAPYVLVANLYPKQLAPLWPGFLGINTTSQWDALGAVINSANTALEAALKALPNADKVIYYDAFTFMSNLYADPGSEFPNIKDTNGFPSFCDGDKAETEYVLSINGTIIDGVEITDNWDYCVTLKHQDEWYWMQYLDPTSHVHQLVAQDMEATVKKFPFPL</sequence>
<dbReference type="PANTHER" id="PTHR45648:SF22">
    <property type="entry name" value="GDSL LIPASE_ACYLHYDROLASE FAMILY PROTEIN (AFU_ORTHOLOGUE AFUA_4G14700)"/>
    <property type="match status" value="1"/>
</dbReference>
<dbReference type="InterPro" id="IPR036514">
    <property type="entry name" value="SGNH_hydro_sf"/>
</dbReference>
<dbReference type="OrthoDB" id="1600564at2759"/>
<feature type="compositionally biased region" description="Basic and acidic residues" evidence="2">
    <location>
        <begin position="100"/>
        <end position="110"/>
    </location>
</feature>
<organism evidence="4 5">
    <name type="scientific">Alectoria fallacina</name>
    <dbReference type="NCBI Taxonomy" id="1903189"/>
    <lineage>
        <taxon>Eukaryota</taxon>
        <taxon>Fungi</taxon>
        <taxon>Dikarya</taxon>
        <taxon>Ascomycota</taxon>
        <taxon>Pezizomycotina</taxon>
        <taxon>Lecanoromycetes</taxon>
        <taxon>OSLEUM clade</taxon>
        <taxon>Lecanoromycetidae</taxon>
        <taxon>Lecanorales</taxon>
        <taxon>Lecanorineae</taxon>
        <taxon>Parmeliaceae</taxon>
        <taxon>Alectoria</taxon>
    </lineage>
</organism>
<evidence type="ECO:0000256" key="3">
    <source>
        <dbReference type="SAM" id="SignalP"/>
    </source>
</evidence>
<gene>
    <name evidence="4" type="ORF">ALECFALPRED_001028</name>
</gene>
<evidence type="ECO:0000256" key="1">
    <source>
        <dbReference type="ARBA" id="ARBA00022801"/>
    </source>
</evidence>
<dbReference type="Proteomes" id="UP000664203">
    <property type="component" value="Unassembled WGS sequence"/>
</dbReference>
<evidence type="ECO:0000313" key="4">
    <source>
        <dbReference type="EMBL" id="CAF9905565.1"/>
    </source>
</evidence>
<feature type="chain" id="PRO_5034748226" evidence="3">
    <location>
        <begin position="20"/>
        <end position="574"/>
    </location>
</feature>
<dbReference type="PANTHER" id="PTHR45648">
    <property type="entry name" value="GDSL LIPASE/ACYLHYDROLASE FAMILY PROTEIN (AFU_ORTHOLOGUE AFUA_4G14700)"/>
    <property type="match status" value="1"/>
</dbReference>
<dbReference type="GO" id="GO:0016788">
    <property type="term" value="F:hydrolase activity, acting on ester bonds"/>
    <property type="evidence" value="ECO:0007669"/>
    <property type="project" value="InterPro"/>
</dbReference>
<keyword evidence="1" id="KW-0378">Hydrolase</keyword>
<protein>
    <submittedName>
        <fullName evidence="4">Uncharacterized protein</fullName>
    </submittedName>
</protein>
<dbReference type="Gene3D" id="3.40.50.1110">
    <property type="entry name" value="SGNH hydrolase"/>
    <property type="match status" value="1"/>
</dbReference>
<dbReference type="InterPro" id="IPR051058">
    <property type="entry name" value="GDSL_Est/Lipase"/>
</dbReference>
<dbReference type="Pfam" id="PF00657">
    <property type="entry name" value="Lipase_GDSL"/>
    <property type="match status" value="1"/>
</dbReference>